<name>A0A9Q1E8S4_SYNKA</name>
<organism evidence="1 2">
    <name type="scientific">Synaphobranchus kaupii</name>
    <name type="common">Kaup's arrowtooth eel</name>
    <dbReference type="NCBI Taxonomy" id="118154"/>
    <lineage>
        <taxon>Eukaryota</taxon>
        <taxon>Metazoa</taxon>
        <taxon>Chordata</taxon>
        <taxon>Craniata</taxon>
        <taxon>Vertebrata</taxon>
        <taxon>Euteleostomi</taxon>
        <taxon>Actinopterygii</taxon>
        <taxon>Neopterygii</taxon>
        <taxon>Teleostei</taxon>
        <taxon>Anguilliformes</taxon>
        <taxon>Synaphobranchidae</taxon>
        <taxon>Synaphobranchus</taxon>
    </lineage>
</organism>
<dbReference type="AlphaFoldDB" id="A0A9Q1E8S4"/>
<comment type="caution">
    <text evidence="1">The sequence shown here is derived from an EMBL/GenBank/DDBJ whole genome shotgun (WGS) entry which is preliminary data.</text>
</comment>
<evidence type="ECO:0000313" key="2">
    <source>
        <dbReference type="Proteomes" id="UP001152622"/>
    </source>
</evidence>
<keyword evidence="2" id="KW-1185">Reference proteome</keyword>
<reference evidence="1" key="1">
    <citation type="journal article" date="2023" name="Science">
        <title>Genome structures resolve the early diversification of teleost fishes.</title>
        <authorList>
            <person name="Parey E."/>
            <person name="Louis A."/>
            <person name="Montfort J."/>
            <person name="Bouchez O."/>
            <person name="Roques C."/>
            <person name="Iampietro C."/>
            <person name="Lluch J."/>
            <person name="Castinel A."/>
            <person name="Donnadieu C."/>
            <person name="Desvignes T."/>
            <person name="Floi Bucao C."/>
            <person name="Jouanno E."/>
            <person name="Wen M."/>
            <person name="Mejri S."/>
            <person name="Dirks R."/>
            <person name="Jansen H."/>
            <person name="Henkel C."/>
            <person name="Chen W.J."/>
            <person name="Zahm M."/>
            <person name="Cabau C."/>
            <person name="Klopp C."/>
            <person name="Thompson A.W."/>
            <person name="Robinson-Rechavi M."/>
            <person name="Braasch I."/>
            <person name="Lecointre G."/>
            <person name="Bobe J."/>
            <person name="Postlethwait J.H."/>
            <person name="Berthelot C."/>
            <person name="Roest Crollius H."/>
            <person name="Guiguen Y."/>
        </authorList>
    </citation>
    <scope>NUCLEOTIDE SEQUENCE</scope>
    <source>
        <strain evidence="1">WJC10195</strain>
    </source>
</reference>
<sequence>MNVVLSANRLLLLIRKFFHPSEKSGPSLGRQSGAGARSHRCLSASAGASICDGEIGAVAGADGPPVRTRAGSALPVPSRVLKHVRLVPQPGQMAPLFGAREAVN</sequence>
<dbReference type="Proteomes" id="UP001152622">
    <property type="component" value="Chromosome 21"/>
</dbReference>
<dbReference type="EMBL" id="JAINUF010000021">
    <property type="protein sequence ID" value="KAJ8334308.1"/>
    <property type="molecule type" value="Genomic_DNA"/>
</dbReference>
<accession>A0A9Q1E8S4</accession>
<gene>
    <name evidence="1" type="ORF">SKAU_G00399470</name>
</gene>
<protein>
    <submittedName>
        <fullName evidence="1">Uncharacterized protein</fullName>
    </submittedName>
</protein>
<dbReference type="OrthoDB" id="10575437at2759"/>
<proteinExistence type="predicted"/>
<evidence type="ECO:0000313" key="1">
    <source>
        <dbReference type="EMBL" id="KAJ8334308.1"/>
    </source>
</evidence>